<evidence type="ECO:0000256" key="8">
    <source>
        <dbReference type="ARBA" id="ARBA00055433"/>
    </source>
</evidence>
<proteinExistence type="inferred from homology"/>
<comment type="pathway">
    <text evidence="1">Antibiotic biosynthesis; vancomycin biosynthesis.</text>
</comment>
<sequence length="427" mass="47367">MTTTTTAPGVRDDEITAFFRADTDAIRWPYPMFDRWRGHGALRWAAGPAVVVTRYADVKALMSGELPVGNDGHARGSLADGTVSRLPARQHRIFHEIMEFESNFMSRHDGASHLRLRRIASRAFTGRRIGLLRDAVQSHVDELCEELAADPAPDFKRHLADRLPVRVIVDLLGVPQADRDMIWEWAEAIAAHFTISEQSLDAAEAAITAFRGYLADMVARLRRTGDGPDLARTLLGRRDEEAMTETELQAMYLLILFGGSETTTNLLGNGFRALQDHRDQWDLLVADPGQVRGAVDELLRYDSPLQFLPRVAQADFELDGLPVRAGDTVLAVIGAANRDPSVFPDPARLDLLRPTRNEHLALAFGSHYCLGAALARLEGEVVFDTLVRRFPRMRLRGGEPPYGGSAMLRKITSQPVDPGPDRGRVPR</sequence>
<dbReference type="GO" id="GO:0005506">
    <property type="term" value="F:iron ion binding"/>
    <property type="evidence" value="ECO:0007669"/>
    <property type="project" value="InterPro"/>
</dbReference>
<gene>
    <name evidence="10" type="ORF">FPZ12_002665</name>
</gene>
<evidence type="ECO:0000256" key="9">
    <source>
        <dbReference type="SAM" id="MobiDB-lite"/>
    </source>
</evidence>
<organism evidence="10 11">
    <name type="scientific">Amycolatopsis acidicola</name>
    <dbReference type="NCBI Taxonomy" id="2596893"/>
    <lineage>
        <taxon>Bacteria</taxon>
        <taxon>Bacillati</taxon>
        <taxon>Actinomycetota</taxon>
        <taxon>Actinomycetes</taxon>
        <taxon>Pseudonocardiales</taxon>
        <taxon>Pseudonocardiaceae</taxon>
        <taxon>Amycolatopsis</taxon>
    </lineage>
</organism>
<evidence type="ECO:0000256" key="4">
    <source>
        <dbReference type="ARBA" id="ARBA00022723"/>
    </source>
</evidence>
<feature type="region of interest" description="Disordered" evidence="9">
    <location>
        <begin position="401"/>
        <end position="427"/>
    </location>
</feature>
<dbReference type="GO" id="GO:0020037">
    <property type="term" value="F:heme binding"/>
    <property type="evidence" value="ECO:0007669"/>
    <property type="project" value="InterPro"/>
</dbReference>
<dbReference type="InterPro" id="IPR002397">
    <property type="entry name" value="Cyt_P450_B"/>
</dbReference>
<evidence type="ECO:0000256" key="6">
    <source>
        <dbReference type="ARBA" id="ARBA00023004"/>
    </source>
</evidence>
<dbReference type="AlphaFoldDB" id="A0A5N0VL81"/>
<keyword evidence="6" id="KW-0408">Iron</keyword>
<keyword evidence="3" id="KW-0349">Heme</keyword>
<dbReference type="Pfam" id="PF00067">
    <property type="entry name" value="p450"/>
    <property type="match status" value="1"/>
</dbReference>
<dbReference type="EMBL" id="VMNW02000002">
    <property type="protein sequence ID" value="KAA9166478.1"/>
    <property type="molecule type" value="Genomic_DNA"/>
</dbReference>
<accession>A0A5N0VL81</accession>
<dbReference type="Proteomes" id="UP000319769">
    <property type="component" value="Unassembled WGS sequence"/>
</dbReference>
<evidence type="ECO:0000256" key="3">
    <source>
        <dbReference type="ARBA" id="ARBA00022617"/>
    </source>
</evidence>
<protein>
    <submittedName>
        <fullName evidence="10">Cytochrome P450</fullName>
    </submittedName>
</protein>
<dbReference type="InterPro" id="IPR036396">
    <property type="entry name" value="Cyt_P450_sf"/>
</dbReference>
<evidence type="ECO:0000256" key="7">
    <source>
        <dbReference type="ARBA" id="ARBA00023033"/>
    </source>
</evidence>
<dbReference type="OrthoDB" id="502624at2"/>
<dbReference type="PRINTS" id="PR00359">
    <property type="entry name" value="BP450"/>
</dbReference>
<keyword evidence="4" id="KW-0479">Metal-binding</keyword>
<dbReference type="RefSeq" id="WP_144745811.1">
    <property type="nucleotide sequence ID" value="NZ_VMNW02000002.1"/>
</dbReference>
<reference evidence="10" key="1">
    <citation type="submission" date="2019-09" db="EMBL/GenBank/DDBJ databases">
        <authorList>
            <person name="Teo W.F.A."/>
            <person name="Duangmal K."/>
        </authorList>
    </citation>
    <scope>NUCLEOTIDE SEQUENCE [LARGE SCALE GENOMIC DNA]</scope>
    <source>
        <strain evidence="10">K81G1</strain>
    </source>
</reference>
<keyword evidence="7" id="KW-0503">Monooxygenase</keyword>
<dbReference type="Gene3D" id="1.10.630.10">
    <property type="entry name" value="Cytochrome P450"/>
    <property type="match status" value="1"/>
</dbReference>
<evidence type="ECO:0000313" key="10">
    <source>
        <dbReference type="EMBL" id="KAA9166478.1"/>
    </source>
</evidence>
<keyword evidence="11" id="KW-1185">Reference proteome</keyword>
<dbReference type="InterPro" id="IPR001128">
    <property type="entry name" value="Cyt_P450"/>
</dbReference>
<dbReference type="SUPFAM" id="SSF48264">
    <property type="entry name" value="Cytochrome P450"/>
    <property type="match status" value="1"/>
</dbReference>
<keyword evidence="5" id="KW-0560">Oxidoreductase</keyword>
<dbReference type="GO" id="GO:0016705">
    <property type="term" value="F:oxidoreductase activity, acting on paired donors, with incorporation or reduction of molecular oxygen"/>
    <property type="evidence" value="ECO:0007669"/>
    <property type="project" value="InterPro"/>
</dbReference>
<dbReference type="GO" id="GO:0004497">
    <property type="term" value="F:monooxygenase activity"/>
    <property type="evidence" value="ECO:0007669"/>
    <property type="project" value="UniProtKB-KW"/>
</dbReference>
<comment type="function">
    <text evidence="8">Involved in the coupling of aromatic side chains of the heptapeptide of vancomycin.</text>
</comment>
<evidence type="ECO:0000313" key="11">
    <source>
        <dbReference type="Proteomes" id="UP000319769"/>
    </source>
</evidence>
<dbReference type="FunFam" id="1.10.630.10:FF:000018">
    <property type="entry name" value="Cytochrome P450 monooxygenase"/>
    <property type="match status" value="1"/>
</dbReference>
<dbReference type="PANTHER" id="PTHR46696:SF1">
    <property type="entry name" value="CYTOCHROME P450 YJIB-RELATED"/>
    <property type="match status" value="1"/>
</dbReference>
<evidence type="ECO:0000256" key="1">
    <source>
        <dbReference type="ARBA" id="ARBA00004660"/>
    </source>
</evidence>
<dbReference type="CDD" id="cd20625">
    <property type="entry name" value="CYP164-like"/>
    <property type="match status" value="1"/>
</dbReference>
<evidence type="ECO:0000256" key="5">
    <source>
        <dbReference type="ARBA" id="ARBA00023002"/>
    </source>
</evidence>
<evidence type="ECO:0000256" key="2">
    <source>
        <dbReference type="ARBA" id="ARBA00010617"/>
    </source>
</evidence>
<comment type="caution">
    <text evidence="10">The sequence shown here is derived from an EMBL/GenBank/DDBJ whole genome shotgun (WGS) entry which is preliminary data.</text>
</comment>
<comment type="similarity">
    <text evidence="2">Belongs to the cytochrome P450 family.</text>
</comment>
<name>A0A5N0VL81_9PSEU</name>
<dbReference type="PANTHER" id="PTHR46696">
    <property type="entry name" value="P450, PUTATIVE (EUROFUNG)-RELATED"/>
    <property type="match status" value="1"/>
</dbReference>